<evidence type="ECO:0000313" key="2">
    <source>
        <dbReference type="EMBL" id="GIH73434.1"/>
    </source>
</evidence>
<dbReference type="AlphaFoldDB" id="A0A8J3RGT5"/>
<dbReference type="RefSeq" id="WP_204019061.1">
    <property type="nucleotide sequence ID" value="NZ_BOOG01000091.1"/>
</dbReference>
<evidence type="ECO:0000313" key="3">
    <source>
        <dbReference type="Proteomes" id="UP000610966"/>
    </source>
</evidence>
<accession>A0A8J3RGT5</accession>
<feature type="region of interest" description="Disordered" evidence="1">
    <location>
        <begin position="309"/>
        <end position="332"/>
    </location>
</feature>
<gene>
    <name evidence="2" type="ORF">Mth01_56870</name>
</gene>
<reference evidence="2" key="1">
    <citation type="submission" date="2021-01" db="EMBL/GenBank/DDBJ databases">
        <title>Whole genome shotgun sequence of Sphaerimonospora thailandensis NBRC 107569.</title>
        <authorList>
            <person name="Komaki H."/>
            <person name="Tamura T."/>
        </authorList>
    </citation>
    <scope>NUCLEOTIDE SEQUENCE</scope>
    <source>
        <strain evidence="2">NBRC 107569</strain>
    </source>
</reference>
<organism evidence="2 3">
    <name type="scientific">Sphaerimonospora thailandensis</name>
    <dbReference type="NCBI Taxonomy" id="795644"/>
    <lineage>
        <taxon>Bacteria</taxon>
        <taxon>Bacillati</taxon>
        <taxon>Actinomycetota</taxon>
        <taxon>Actinomycetes</taxon>
        <taxon>Streptosporangiales</taxon>
        <taxon>Streptosporangiaceae</taxon>
        <taxon>Sphaerimonospora</taxon>
    </lineage>
</organism>
<dbReference type="EMBL" id="BOOG01000091">
    <property type="protein sequence ID" value="GIH73434.1"/>
    <property type="molecule type" value="Genomic_DNA"/>
</dbReference>
<proteinExistence type="predicted"/>
<keyword evidence="3" id="KW-1185">Reference proteome</keyword>
<protein>
    <submittedName>
        <fullName evidence="2">Uncharacterized protein</fullName>
    </submittedName>
</protein>
<dbReference type="Proteomes" id="UP000610966">
    <property type="component" value="Unassembled WGS sequence"/>
</dbReference>
<name>A0A8J3RGT5_9ACTN</name>
<evidence type="ECO:0000256" key="1">
    <source>
        <dbReference type="SAM" id="MobiDB-lite"/>
    </source>
</evidence>
<comment type="caution">
    <text evidence="2">The sequence shown here is derived from an EMBL/GenBank/DDBJ whole genome shotgun (WGS) entry which is preliminary data.</text>
</comment>
<sequence length="422" mass="46025">MSAIQLSWDDTDDGEALLAPAERLTNWRAFMAPLAAHREVVVKDPELVRLAGDVVAVFAEHAALSGLTRAQLRDLLGPSGRGWPEPVLDSRLSLLIDMSFLEPYVLKAHQDRYVMRPAGLAGAIAAERLSLHGGVDELIGLLDRTRELLEREDPDPALVLQELRTCRHGLMVFALDLQRQVATATPAELIVAQRRHDHTDFTRQVTVLNELVTKAFSGHLVLEDAATALIEAAQFYRQELLAAIGKILEHGGGSLSLDILTAAEYLHLARTAGVDRLGHFGECLVADAAPLWLDGQEVVDIAASYAPVRPHKARPAPPDSGQGNQPDPFSGLEAADDLERVRQQALMEDLLAHRAQADITSVLEEHGWPAAARLLVDLLDIDADPLTPYRTDIAIPVRVDPAASVTYLHQVTLHVDLDHSDA</sequence>